<dbReference type="SUPFAM" id="SSF49854">
    <property type="entry name" value="Spermadhesin, CUB domain"/>
    <property type="match status" value="1"/>
</dbReference>
<accession>A0AAD9J2B4</accession>
<dbReference type="PANTHER" id="PTHR47537">
    <property type="entry name" value="CUBILIN"/>
    <property type="match status" value="1"/>
</dbReference>
<evidence type="ECO:0000313" key="5">
    <source>
        <dbReference type="EMBL" id="KAK2145008.1"/>
    </source>
</evidence>
<dbReference type="PROSITE" id="PS01180">
    <property type="entry name" value="CUB"/>
    <property type="match status" value="1"/>
</dbReference>
<evidence type="ECO:0000256" key="2">
    <source>
        <dbReference type="PROSITE-ProRule" id="PRU00059"/>
    </source>
</evidence>
<keyword evidence="6" id="KW-1185">Reference proteome</keyword>
<dbReference type="InterPro" id="IPR053207">
    <property type="entry name" value="Non-NMDA_GluR_Accessory"/>
</dbReference>
<dbReference type="EMBL" id="JAODUP010000710">
    <property type="protein sequence ID" value="KAK2145008.1"/>
    <property type="molecule type" value="Genomic_DNA"/>
</dbReference>
<reference evidence="5" key="1">
    <citation type="journal article" date="2023" name="Mol. Biol. Evol.">
        <title>Third-Generation Sequencing Reveals the Adaptive Role of the Epigenome in Three Deep-Sea Polychaetes.</title>
        <authorList>
            <person name="Perez M."/>
            <person name="Aroh O."/>
            <person name="Sun Y."/>
            <person name="Lan Y."/>
            <person name="Juniper S.K."/>
            <person name="Young C.R."/>
            <person name="Angers B."/>
            <person name="Qian P.Y."/>
        </authorList>
    </citation>
    <scope>NUCLEOTIDE SEQUENCE</scope>
    <source>
        <strain evidence="5">P08H-3</strain>
    </source>
</reference>
<dbReference type="GO" id="GO:0005886">
    <property type="term" value="C:plasma membrane"/>
    <property type="evidence" value="ECO:0007669"/>
    <property type="project" value="TreeGrafter"/>
</dbReference>
<dbReference type="InterPro" id="IPR035914">
    <property type="entry name" value="Sperma_CUB_dom_sf"/>
</dbReference>
<dbReference type="InterPro" id="IPR000859">
    <property type="entry name" value="CUB_dom"/>
</dbReference>
<feature type="region of interest" description="Disordered" evidence="3">
    <location>
        <begin position="1"/>
        <end position="21"/>
    </location>
</feature>
<dbReference type="CDD" id="cd00041">
    <property type="entry name" value="CUB"/>
    <property type="match status" value="1"/>
</dbReference>
<dbReference type="PANTHER" id="PTHR47537:SF2">
    <property type="entry name" value="CUBILIN"/>
    <property type="match status" value="1"/>
</dbReference>
<evidence type="ECO:0000256" key="3">
    <source>
        <dbReference type="SAM" id="MobiDB-lite"/>
    </source>
</evidence>
<comment type="caution">
    <text evidence="2">Lacks conserved residue(s) required for the propagation of feature annotation.</text>
</comment>
<evidence type="ECO:0000313" key="6">
    <source>
        <dbReference type="Proteomes" id="UP001208570"/>
    </source>
</evidence>
<organism evidence="5 6">
    <name type="scientific">Paralvinella palmiformis</name>
    <dbReference type="NCBI Taxonomy" id="53620"/>
    <lineage>
        <taxon>Eukaryota</taxon>
        <taxon>Metazoa</taxon>
        <taxon>Spiralia</taxon>
        <taxon>Lophotrochozoa</taxon>
        <taxon>Annelida</taxon>
        <taxon>Polychaeta</taxon>
        <taxon>Sedentaria</taxon>
        <taxon>Canalipalpata</taxon>
        <taxon>Terebellida</taxon>
        <taxon>Terebelliformia</taxon>
        <taxon>Alvinellidae</taxon>
        <taxon>Paralvinella</taxon>
    </lineage>
</organism>
<dbReference type="Pfam" id="PF00431">
    <property type="entry name" value="CUB"/>
    <property type="match status" value="1"/>
</dbReference>
<feature type="domain" description="CUB" evidence="4">
    <location>
        <begin position="27"/>
        <end position="93"/>
    </location>
</feature>
<evidence type="ECO:0000259" key="4">
    <source>
        <dbReference type="PROSITE" id="PS01180"/>
    </source>
</evidence>
<keyword evidence="1" id="KW-1015">Disulfide bond</keyword>
<name>A0AAD9J2B4_9ANNE</name>
<dbReference type="Proteomes" id="UP001208570">
    <property type="component" value="Unassembled WGS sequence"/>
</dbReference>
<proteinExistence type="predicted"/>
<gene>
    <name evidence="5" type="ORF">LSH36_710g00017</name>
</gene>
<dbReference type="AlphaFoldDB" id="A0AAD9J2B4"/>
<dbReference type="Gene3D" id="2.60.120.290">
    <property type="entry name" value="Spermadhesin, CUB domain"/>
    <property type="match status" value="1"/>
</dbReference>
<comment type="caution">
    <text evidence="5">The sequence shown here is derived from an EMBL/GenBank/DDBJ whole genome shotgun (WGS) entry which is preliminary data.</text>
</comment>
<sequence length="126" mass="14286">MGDPLPSEQTSPRFEIDGGNKRWGTQCTYDFYSNRVTKAGKFFSPSYPQNYPPEANCQYVFSGTKNDRVKVTFQNIQMEKIDGSPPLDVVSVRRVAFVSNGTVQIEFVFLLVDPPTSILLNIFDMF</sequence>
<evidence type="ECO:0000256" key="1">
    <source>
        <dbReference type="ARBA" id="ARBA00023157"/>
    </source>
</evidence>
<protein>
    <recommendedName>
        <fullName evidence="4">CUB domain-containing protein</fullName>
    </recommendedName>
</protein>